<dbReference type="GO" id="GO:0070733">
    <property type="term" value="F:AMPylase activity"/>
    <property type="evidence" value="ECO:0007669"/>
    <property type="project" value="UniProtKB-EC"/>
</dbReference>
<keyword evidence="2" id="KW-0548">Nucleotidyltransferase</keyword>
<dbReference type="AlphaFoldDB" id="A0A5Z1RV93"/>
<comment type="catalytic activity">
    <reaction evidence="7">
        <text>L-tyrosyl-[protein] + ATP = O-(5'-adenylyl)-L-tyrosyl-[protein] + diphosphate</text>
        <dbReference type="Rhea" id="RHEA:54288"/>
        <dbReference type="Rhea" id="RHEA-COMP:10136"/>
        <dbReference type="Rhea" id="RHEA-COMP:13846"/>
        <dbReference type="ChEBI" id="CHEBI:30616"/>
        <dbReference type="ChEBI" id="CHEBI:33019"/>
        <dbReference type="ChEBI" id="CHEBI:46858"/>
        <dbReference type="ChEBI" id="CHEBI:83624"/>
        <dbReference type="EC" id="2.7.7.108"/>
    </reaction>
</comment>
<name>A0A5Z1RV93_CAMCO</name>
<dbReference type="Pfam" id="PF02661">
    <property type="entry name" value="Fic"/>
    <property type="match status" value="1"/>
</dbReference>
<dbReference type="Gene3D" id="1.10.3290.10">
    <property type="entry name" value="Fido-like domain"/>
    <property type="match status" value="1"/>
</dbReference>
<dbReference type="PROSITE" id="PS51459">
    <property type="entry name" value="FIDO"/>
    <property type="match status" value="1"/>
</dbReference>
<organism evidence="9">
    <name type="scientific">Campylobacter coli</name>
    <dbReference type="NCBI Taxonomy" id="195"/>
    <lineage>
        <taxon>Bacteria</taxon>
        <taxon>Pseudomonadati</taxon>
        <taxon>Campylobacterota</taxon>
        <taxon>Epsilonproteobacteria</taxon>
        <taxon>Campylobacterales</taxon>
        <taxon>Campylobacteraceae</taxon>
        <taxon>Campylobacter</taxon>
    </lineage>
</organism>
<accession>A0A5Z1RV93</accession>
<dbReference type="SUPFAM" id="SSF140931">
    <property type="entry name" value="Fic-like"/>
    <property type="match status" value="1"/>
</dbReference>
<dbReference type="InterPro" id="IPR036597">
    <property type="entry name" value="Fido-like_dom_sf"/>
</dbReference>
<evidence type="ECO:0000256" key="7">
    <source>
        <dbReference type="ARBA" id="ARBA00048696"/>
    </source>
</evidence>
<evidence type="ECO:0000256" key="6">
    <source>
        <dbReference type="ARBA" id="ARBA00047939"/>
    </source>
</evidence>
<feature type="non-terminal residue" evidence="9">
    <location>
        <position position="1"/>
    </location>
</feature>
<keyword evidence="4" id="KW-0067">ATP-binding</keyword>
<evidence type="ECO:0000259" key="8">
    <source>
        <dbReference type="PROSITE" id="PS51459"/>
    </source>
</evidence>
<evidence type="ECO:0000256" key="3">
    <source>
        <dbReference type="ARBA" id="ARBA00022741"/>
    </source>
</evidence>
<comment type="catalytic activity">
    <reaction evidence="6">
        <text>L-threonyl-[protein] + ATP = 3-O-(5'-adenylyl)-L-threonyl-[protein] + diphosphate</text>
        <dbReference type="Rhea" id="RHEA:54292"/>
        <dbReference type="Rhea" id="RHEA-COMP:11060"/>
        <dbReference type="Rhea" id="RHEA-COMP:13847"/>
        <dbReference type="ChEBI" id="CHEBI:30013"/>
        <dbReference type="ChEBI" id="CHEBI:30616"/>
        <dbReference type="ChEBI" id="CHEBI:33019"/>
        <dbReference type="ChEBI" id="CHEBI:138113"/>
        <dbReference type="EC" id="2.7.7.108"/>
    </reaction>
</comment>
<dbReference type="GO" id="GO:0051302">
    <property type="term" value="P:regulation of cell division"/>
    <property type="evidence" value="ECO:0007669"/>
    <property type="project" value="TreeGrafter"/>
</dbReference>
<evidence type="ECO:0000256" key="2">
    <source>
        <dbReference type="ARBA" id="ARBA00022695"/>
    </source>
</evidence>
<evidence type="ECO:0000256" key="1">
    <source>
        <dbReference type="ARBA" id="ARBA00022679"/>
    </source>
</evidence>
<evidence type="ECO:0000256" key="4">
    <source>
        <dbReference type="ARBA" id="ARBA00022840"/>
    </source>
</evidence>
<dbReference type="EC" id="2.7.7.108" evidence="5"/>
<proteinExistence type="predicted"/>
<evidence type="ECO:0000256" key="5">
    <source>
        <dbReference type="ARBA" id="ARBA00034531"/>
    </source>
</evidence>
<keyword evidence="1" id="KW-0808">Transferase</keyword>
<dbReference type="GO" id="GO:0005524">
    <property type="term" value="F:ATP binding"/>
    <property type="evidence" value="ECO:0007669"/>
    <property type="project" value="UniProtKB-KW"/>
</dbReference>
<dbReference type="PANTHER" id="PTHR39560">
    <property type="entry name" value="PROTEIN ADENYLYLTRANSFERASE FIC-RELATED"/>
    <property type="match status" value="1"/>
</dbReference>
<dbReference type="EMBL" id="AAKFOM010000048">
    <property type="protein sequence ID" value="ECR3144144.1"/>
    <property type="molecule type" value="Genomic_DNA"/>
</dbReference>
<evidence type="ECO:0000313" key="9">
    <source>
        <dbReference type="EMBL" id="ECR3144144.1"/>
    </source>
</evidence>
<protein>
    <recommendedName>
        <fullName evidence="5">protein adenylyltransferase</fullName>
        <ecNumber evidence="5">2.7.7.108</ecNumber>
    </recommendedName>
</protein>
<dbReference type="PANTHER" id="PTHR39560:SF1">
    <property type="entry name" value="PROTEIN ADENYLYLTRANSFERASE FIC-RELATED"/>
    <property type="match status" value="1"/>
</dbReference>
<gene>
    <name evidence="9" type="ORF">F1P02_09140</name>
</gene>
<keyword evidence="3" id="KW-0547">Nucleotide-binding</keyword>
<dbReference type="InterPro" id="IPR003812">
    <property type="entry name" value="Fido"/>
</dbReference>
<sequence length="81" mass="9270">EINALHPFREGNGRTQRIFLNELAKNAGYKLDLNLISKHKMIHACVEASQLKPGRLEALIKDNLKNFRQNLDLEQNKGMSL</sequence>
<feature type="domain" description="Fido" evidence="8">
    <location>
        <begin position="1"/>
        <end position="65"/>
    </location>
</feature>
<reference evidence="9" key="1">
    <citation type="submission" date="2019-09" db="EMBL/GenBank/DDBJ databases">
        <authorList>
            <person name="Ashton P.M."/>
            <person name="Dallman T."/>
            <person name="Nair S."/>
            <person name="De Pinna E."/>
            <person name="Peters T."/>
            <person name="Grant K."/>
        </authorList>
    </citation>
    <scope>NUCLEOTIDE SEQUENCE</scope>
    <source>
        <strain evidence="9">189198</strain>
    </source>
</reference>
<comment type="caution">
    <text evidence="9">The sequence shown here is derived from an EMBL/GenBank/DDBJ whole genome shotgun (WGS) entry which is preliminary data.</text>
</comment>